<comment type="caution">
    <text evidence="2">The sequence shown here is derived from an EMBL/GenBank/DDBJ whole genome shotgun (WGS) entry which is preliminary data.</text>
</comment>
<evidence type="ECO:0000313" key="2">
    <source>
        <dbReference type="EMBL" id="NYS92832.1"/>
    </source>
</evidence>
<sequence>MKRIFFTTATFTILAILSTSIAATALDTPQQHKASSIDGTSQRSHDPLDAEDTVRSIDLALADLGASTDSTGAPVPISGSAAPPISVGVDVVATTSSGDTVGMGLPLGLELDDPVAIGATAVYAEAGNSASVGLQTVEGDGFRALIAISSPEAPGSYSFPFDLPTGAALALQSDGSVEIVGADGATRGVVAPPWARDARGEEIPTAYAVDGNTLVQTVDFDATSAFPIVADPTFQGDCGIITCTLRLNRASTRNARDAGWLIAAAAGGCAVISAGVGAVVCGAAVAPAATLLAVAAGRYWENGNCLGIKIAVAPGTPSWPTQVKKNTFNCR</sequence>
<name>A0A853ESY1_9MICO</name>
<keyword evidence="1" id="KW-0732">Signal</keyword>
<dbReference type="RefSeq" id="WP_179912616.1">
    <property type="nucleotide sequence ID" value="NZ_JACBYE010000007.1"/>
</dbReference>
<proteinExistence type="predicted"/>
<gene>
    <name evidence="2" type="ORF">HZZ10_04725</name>
</gene>
<protein>
    <submittedName>
        <fullName evidence="2">Uncharacterized protein</fullName>
    </submittedName>
</protein>
<accession>A0A853ESY1</accession>
<dbReference type="Proteomes" id="UP000561011">
    <property type="component" value="Unassembled WGS sequence"/>
</dbReference>
<feature type="signal peptide" evidence="1">
    <location>
        <begin position="1"/>
        <end position="22"/>
    </location>
</feature>
<reference evidence="2 3" key="1">
    <citation type="submission" date="2020-07" db="EMBL/GenBank/DDBJ databases">
        <title>MOT database genomes.</title>
        <authorList>
            <person name="Joseph S."/>
            <person name="Aduse-Opoku J."/>
            <person name="Hashim A."/>
            <person name="Wade W."/>
            <person name="Curtis M."/>
        </authorList>
    </citation>
    <scope>NUCLEOTIDE SEQUENCE [LARGE SCALE GENOMIC DNA]</scope>
    <source>
        <strain evidence="2 3">DSM 100099</strain>
    </source>
</reference>
<evidence type="ECO:0000313" key="3">
    <source>
        <dbReference type="Proteomes" id="UP000561011"/>
    </source>
</evidence>
<dbReference type="EMBL" id="JACBYE010000007">
    <property type="protein sequence ID" value="NYS92832.1"/>
    <property type="molecule type" value="Genomic_DNA"/>
</dbReference>
<organism evidence="2 3">
    <name type="scientific">Sanguibacter inulinus</name>
    <dbReference type="NCBI Taxonomy" id="60922"/>
    <lineage>
        <taxon>Bacteria</taxon>
        <taxon>Bacillati</taxon>
        <taxon>Actinomycetota</taxon>
        <taxon>Actinomycetes</taxon>
        <taxon>Micrococcales</taxon>
        <taxon>Sanguibacteraceae</taxon>
        <taxon>Sanguibacter</taxon>
    </lineage>
</organism>
<keyword evidence="3" id="KW-1185">Reference proteome</keyword>
<evidence type="ECO:0000256" key="1">
    <source>
        <dbReference type="SAM" id="SignalP"/>
    </source>
</evidence>
<dbReference type="AlphaFoldDB" id="A0A853ESY1"/>
<feature type="chain" id="PRO_5032874356" evidence="1">
    <location>
        <begin position="23"/>
        <end position="331"/>
    </location>
</feature>